<evidence type="ECO:0000256" key="4">
    <source>
        <dbReference type="ARBA" id="ARBA00023136"/>
    </source>
</evidence>
<dbReference type="Ensembl" id="ENSNBRT00000008883.1">
    <property type="protein sequence ID" value="ENSNBRP00000008630.1"/>
    <property type="gene ID" value="ENSNBRG00000006759.1"/>
</dbReference>
<reference evidence="7" key="1">
    <citation type="submission" date="2025-08" db="UniProtKB">
        <authorList>
            <consortium name="Ensembl"/>
        </authorList>
    </citation>
    <scope>IDENTIFICATION</scope>
</reference>
<dbReference type="OMA" id="YWVYTFC"/>
<organism evidence="7 8">
    <name type="scientific">Neolamprologus brichardi</name>
    <name type="common">Fairy cichlid</name>
    <name type="synonym">Lamprologus brichardi</name>
    <dbReference type="NCBI Taxonomy" id="32507"/>
    <lineage>
        <taxon>Eukaryota</taxon>
        <taxon>Metazoa</taxon>
        <taxon>Chordata</taxon>
        <taxon>Craniata</taxon>
        <taxon>Vertebrata</taxon>
        <taxon>Euteleostomi</taxon>
        <taxon>Actinopterygii</taxon>
        <taxon>Neopterygii</taxon>
        <taxon>Teleostei</taxon>
        <taxon>Neoteleostei</taxon>
        <taxon>Acanthomorphata</taxon>
        <taxon>Ovalentaria</taxon>
        <taxon>Cichlomorphae</taxon>
        <taxon>Cichliformes</taxon>
        <taxon>Cichlidae</taxon>
        <taxon>African cichlids</taxon>
        <taxon>Pseudocrenilabrinae</taxon>
        <taxon>Lamprologini</taxon>
        <taxon>Neolamprologus</taxon>
    </lineage>
</organism>
<evidence type="ECO:0000256" key="2">
    <source>
        <dbReference type="ARBA" id="ARBA00022692"/>
    </source>
</evidence>
<comment type="similarity">
    <text evidence="5">Belongs to the TMEM179 family.</text>
</comment>
<dbReference type="InterPro" id="IPR029776">
    <property type="entry name" value="TMEM179B"/>
</dbReference>
<proteinExistence type="inferred from homology"/>
<evidence type="ECO:0000313" key="8">
    <source>
        <dbReference type="Proteomes" id="UP000261580"/>
    </source>
</evidence>
<dbReference type="Proteomes" id="UP000261580">
    <property type="component" value="Unassembled WGS sequence"/>
</dbReference>
<dbReference type="STRING" id="32507.ENSNBRP00000008630"/>
<reference evidence="7" key="2">
    <citation type="submission" date="2025-09" db="UniProtKB">
        <authorList>
            <consortium name="Ensembl"/>
        </authorList>
    </citation>
    <scope>IDENTIFICATION</scope>
</reference>
<keyword evidence="8" id="KW-1185">Reference proteome</keyword>
<feature type="transmembrane region" description="Helical" evidence="6">
    <location>
        <begin position="12"/>
        <end position="32"/>
    </location>
</feature>
<dbReference type="AlphaFoldDB" id="A0A3Q4GHF7"/>
<evidence type="ECO:0000256" key="5">
    <source>
        <dbReference type="ARBA" id="ARBA00093776"/>
    </source>
</evidence>
<keyword evidence="3 6" id="KW-1133">Transmembrane helix</keyword>
<evidence type="ECO:0000313" key="7">
    <source>
        <dbReference type="Ensembl" id="ENSNBRP00000008630.1"/>
    </source>
</evidence>
<feature type="transmembrane region" description="Helical" evidence="6">
    <location>
        <begin position="101"/>
        <end position="120"/>
    </location>
</feature>
<dbReference type="GeneTree" id="ENSGT00510000048151"/>
<accession>A0A3Q4GHF7</accession>
<protein>
    <submittedName>
        <fullName evidence="7">Transmembrane protein 179Ba</fullName>
    </submittedName>
</protein>
<comment type="subcellular location">
    <subcellularLocation>
        <location evidence="1">Membrane</location>
        <topology evidence="1">Multi-pass membrane protein</topology>
    </subcellularLocation>
</comment>
<keyword evidence="4 6" id="KW-0472">Membrane</keyword>
<evidence type="ECO:0000256" key="1">
    <source>
        <dbReference type="ARBA" id="ARBA00004141"/>
    </source>
</evidence>
<name>A0A3Q4GHF7_NEOBR</name>
<evidence type="ECO:0000256" key="3">
    <source>
        <dbReference type="ARBA" id="ARBA00022989"/>
    </source>
</evidence>
<dbReference type="PANTHER" id="PTHR31056">
    <property type="entry name" value="TRANSMEMBRANE PROTEIN 179B"/>
    <property type="match status" value="1"/>
</dbReference>
<feature type="transmembrane region" description="Helical" evidence="6">
    <location>
        <begin position="65"/>
        <end position="89"/>
    </location>
</feature>
<evidence type="ECO:0000256" key="6">
    <source>
        <dbReference type="SAM" id="Phobius"/>
    </source>
</evidence>
<keyword evidence="2 6" id="KW-0812">Transmembrane</keyword>
<sequence>MMALAGLLVLEWGLYISCFICGIVTAASVTIVQGNFGGHCMLYGAVSYNATSKLIGVQSSTSSSLCYFVSAISIMVAVVCFSLSVYWVYTFCSEGELKRENVWMNVIIAISGVFLFFLLVTGCMLKIGRDTLCSSVTNIVPNTTSFSSLATLCEKAQSEKWASPLDGERFYSSLHKAEVGTSFTYFIAMQTQQCNRKVQQWQCKRLSIVQKVA</sequence>
<dbReference type="PANTHER" id="PTHR31056:SF1">
    <property type="entry name" value="TRANSMEMBRANE PROTEIN 179B"/>
    <property type="match status" value="1"/>
</dbReference>
<dbReference type="Pfam" id="PF26158">
    <property type="entry name" value="Claudin_TMEM179-179B"/>
    <property type="match status" value="1"/>
</dbReference>
<dbReference type="InterPro" id="IPR059010">
    <property type="entry name" value="TMEM179-179B"/>
</dbReference>
<dbReference type="Bgee" id="ENSNBRG00000006759">
    <property type="expression patterns" value="Expressed in zone of skin and 7 other cell types or tissues"/>
</dbReference>